<keyword evidence="2" id="KW-0560">Oxidoreductase</keyword>
<dbReference type="Gene3D" id="3.40.50.920">
    <property type="match status" value="1"/>
</dbReference>
<dbReference type="SMART" id="SM00861">
    <property type="entry name" value="Transket_pyr"/>
    <property type="match status" value="1"/>
</dbReference>
<dbReference type="SUPFAM" id="SSF52922">
    <property type="entry name" value="TK C-terminal domain-like"/>
    <property type="match status" value="1"/>
</dbReference>
<evidence type="ECO:0000256" key="2">
    <source>
        <dbReference type="ARBA" id="ARBA00023002"/>
    </source>
</evidence>
<evidence type="ECO:0000313" key="6">
    <source>
        <dbReference type="Proteomes" id="UP000325292"/>
    </source>
</evidence>
<dbReference type="SUPFAM" id="SSF52518">
    <property type="entry name" value="Thiamin diphosphate-binding fold (THDP-binding)"/>
    <property type="match status" value="1"/>
</dbReference>
<dbReference type="PANTHER" id="PTHR43257:SF2">
    <property type="entry name" value="PYRUVATE DEHYDROGENASE E1 COMPONENT SUBUNIT BETA"/>
    <property type="match status" value="1"/>
</dbReference>
<comment type="cofactor">
    <cofactor evidence="1">
        <name>thiamine diphosphate</name>
        <dbReference type="ChEBI" id="CHEBI:58937"/>
    </cofactor>
</comment>
<name>A0ABN5H1S2_9FIRM</name>
<proteinExistence type="predicted"/>
<dbReference type="CDD" id="cd07036">
    <property type="entry name" value="TPP_PYR_E1-PDHc-beta_like"/>
    <property type="match status" value="1"/>
</dbReference>
<dbReference type="InterPro" id="IPR033248">
    <property type="entry name" value="Transketolase_C"/>
</dbReference>
<dbReference type="InterPro" id="IPR029061">
    <property type="entry name" value="THDP-binding"/>
</dbReference>
<reference evidence="5 6" key="1">
    <citation type="journal article" date="2019" name="Sci. Rep.">
        <title>Sulfobacillus thermotolerans: new insights into resistance and metabolic capacities of acidophilic chemolithotrophs.</title>
        <authorList>
            <person name="Panyushkina A.E."/>
            <person name="Babenko V.V."/>
            <person name="Nikitina A.S."/>
            <person name="Selezneva O.V."/>
            <person name="Tsaplina I.A."/>
            <person name="Letarova M.A."/>
            <person name="Kostryukova E.S."/>
            <person name="Letarov A.V."/>
        </authorList>
    </citation>
    <scope>NUCLEOTIDE SEQUENCE [LARGE SCALE GENOMIC DNA]</scope>
    <source>
        <strain evidence="5 6">Kr1</strain>
    </source>
</reference>
<protein>
    <submittedName>
        <fullName evidence="5">Alpha-ketoacid dehydrogenase subunit beta</fullName>
    </submittedName>
</protein>
<sequence length="327" mass="35311">MSEKNMVEALHDTLSQMMQHDPRLVLLGEDIGVNGGVFRVTDQLLTQFGSDRVIDTPLAESAIVGTALGMAIGGLRPVCEIQFLGFLYPALDQLISHVSRIRARSAGALGAALVIRAPFGGGIRAPEQHADSAEGYLTTIPGLKVAIPSSPADAKGLLIAAIEDEDPVVLLEPIRLYRLGREEVPDTLYRVPLGTARIVQPGRDVSVITYGAMVPLARAAATQLQQRYGWDVEIVDVRSLSPLDEETLGQSVRKTGRAVIVHEAPLTGGFGAEILATVTEQAFWWLKAPIVRVTGPDVPFPPYAWEDWYVPNVSRIAHAIGQVMAEE</sequence>
<accession>A0ABN5H1S2</accession>
<evidence type="ECO:0000256" key="1">
    <source>
        <dbReference type="ARBA" id="ARBA00001964"/>
    </source>
</evidence>
<keyword evidence="6" id="KW-1185">Reference proteome</keyword>
<dbReference type="EMBL" id="CP019454">
    <property type="protein sequence ID" value="AUW94642.1"/>
    <property type="molecule type" value="Genomic_DNA"/>
</dbReference>
<gene>
    <name evidence="5" type="ORF">BXT84_12390</name>
</gene>
<organism evidence="5 6">
    <name type="scientific">Sulfobacillus thermotolerans</name>
    <dbReference type="NCBI Taxonomy" id="338644"/>
    <lineage>
        <taxon>Bacteria</taxon>
        <taxon>Bacillati</taxon>
        <taxon>Bacillota</taxon>
        <taxon>Clostridia</taxon>
        <taxon>Eubacteriales</taxon>
        <taxon>Clostridiales Family XVII. Incertae Sedis</taxon>
        <taxon>Sulfobacillus</taxon>
    </lineage>
</organism>
<evidence type="ECO:0000313" key="5">
    <source>
        <dbReference type="EMBL" id="AUW94642.1"/>
    </source>
</evidence>
<dbReference type="InterPro" id="IPR009014">
    <property type="entry name" value="Transketo_C/PFOR_II"/>
</dbReference>
<dbReference type="Gene3D" id="3.40.50.970">
    <property type="match status" value="1"/>
</dbReference>
<evidence type="ECO:0000256" key="3">
    <source>
        <dbReference type="ARBA" id="ARBA00023052"/>
    </source>
</evidence>
<dbReference type="InterPro" id="IPR005475">
    <property type="entry name" value="Transketolase-like_Pyr-bd"/>
</dbReference>
<dbReference type="PANTHER" id="PTHR43257">
    <property type="entry name" value="PYRUVATE DEHYDROGENASE E1 COMPONENT BETA SUBUNIT"/>
    <property type="match status" value="1"/>
</dbReference>
<dbReference type="Pfam" id="PF02779">
    <property type="entry name" value="Transket_pyr"/>
    <property type="match status" value="1"/>
</dbReference>
<evidence type="ECO:0000259" key="4">
    <source>
        <dbReference type="SMART" id="SM00861"/>
    </source>
</evidence>
<feature type="domain" description="Transketolase-like pyrimidine-binding" evidence="4">
    <location>
        <begin position="4"/>
        <end position="179"/>
    </location>
</feature>
<keyword evidence="3" id="KW-0786">Thiamine pyrophosphate</keyword>
<dbReference type="Pfam" id="PF02780">
    <property type="entry name" value="Transketolase_C"/>
    <property type="match status" value="1"/>
</dbReference>
<dbReference type="Proteomes" id="UP000325292">
    <property type="component" value="Chromosome"/>
</dbReference>